<dbReference type="RefSeq" id="WP_191908351.1">
    <property type="nucleotide sequence ID" value="NZ_CP042906.1"/>
</dbReference>
<dbReference type="PANTHER" id="PTHR30537:SF26">
    <property type="entry name" value="GLYCINE CLEAVAGE SYSTEM TRANSCRIPTIONAL ACTIVATOR"/>
    <property type="match status" value="1"/>
</dbReference>
<dbReference type="KEGG" id="htq:FRZ44_02820"/>
<organism evidence="6 7">
    <name type="scientific">Hypericibacter terrae</name>
    <dbReference type="NCBI Taxonomy" id="2602015"/>
    <lineage>
        <taxon>Bacteria</taxon>
        <taxon>Pseudomonadati</taxon>
        <taxon>Pseudomonadota</taxon>
        <taxon>Alphaproteobacteria</taxon>
        <taxon>Rhodospirillales</taxon>
        <taxon>Dongiaceae</taxon>
        <taxon>Hypericibacter</taxon>
    </lineage>
</organism>
<evidence type="ECO:0000256" key="1">
    <source>
        <dbReference type="ARBA" id="ARBA00009437"/>
    </source>
</evidence>
<gene>
    <name evidence="6" type="primary">gcvA</name>
    <name evidence="6" type="ORF">FRZ44_02820</name>
</gene>
<evidence type="ECO:0000313" key="6">
    <source>
        <dbReference type="EMBL" id="QEX15002.1"/>
    </source>
</evidence>
<name>A0A5J6MCM7_9PROT</name>
<keyword evidence="2" id="KW-0805">Transcription regulation</keyword>
<proteinExistence type="inferred from homology"/>
<dbReference type="InterPro" id="IPR036388">
    <property type="entry name" value="WH-like_DNA-bd_sf"/>
</dbReference>
<keyword evidence="7" id="KW-1185">Reference proteome</keyword>
<dbReference type="SUPFAM" id="SSF46785">
    <property type="entry name" value="Winged helix' DNA-binding domain"/>
    <property type="match status" value="1"/>
</dbReference>
<dbReference type="Pfam" id="PF03466">
    <property type="entry name" value="LysR_substrate"/>
    <property type="match status" value="1"/>
</dbReference>
<reference evidence="6 7" key="1">
    <citation type="submission" date="2019-08" db="EMBL/GenBank/DDBJ databases">
        <title>Hyperibacter terrae gen. nov., sp. nov. and Hyperibacter viscosus sp. nov., two new members in the family Rhodospirillaceae isolated from the rhizosphere of Hypericum perforatum.</title>
        <authorList>
            <person name="Noviana Z."/>
        </authorList>
    </citation>
    <scope>NUCLEOTIDE SEQUENCE [LARGE SCALE GENOMIC DNA]</scope>
    <source>
        <strain evidence="6 7">R5913</strain>
    </source>
</reference>
<dbReference type="Pfam" id="PF00126">
    <property type="entry name" value="HTH_1"/>
    <property type="match status" value="1"/>
</dbReference>
<keyword evidence="3" id="KW-0238">DNA-binding</keyword>
<dbReference type="GO" id="GO:0006351">
    <property type="term" value="P:DNA-templated transcription"/>
    <property type="evidence" value="ECO:0007669"/>
    <property type="project" value="TreeGrafter"/>
</dbReference>
<dbReference type="InterPro" id="IPR000847">
    <property type="entry name" value="LysR_HTH_N"/>
</dbReference>
<dbReference type="InterPro" id="IPR058163">
    <property type="entry name" value="LysR-type_TF_proteobact-type"/>
</dbReference>
<dbReference type="Gene3D" id="3.40.190.10">
    <property type="entry name" value="Periplasmic binding protein-like II"/>
    <property type="match status" value="2"/>
</dbReference>
<dbReference type="SUPFAM" id="SSF53850">
    <property type="entry name" value="Periplasmic binding protein-like II"/>
    <property type="match status" value="1"/>
</dbReference>
<comment type="similarity">
    <text evidence="1">Belongs to the LysR transcriptional regulatory family.</text>
</comment>
<dbReference type="FunFam" id="1.10.10.10:FF:000038">
    <property type="entry name" value="Glycine cleavage system transcriptional activator"/>
    <property type="match status" value="1"/>
</dbReference>
<evidence type="ECO:0000259" key="5">
    <source>
        <dbReference type="PROSITE" id="PS50931"/>
    </source>
</evidence>
<evidence type="ECO:0000256" key="4">
    <source>
        <dbReference type="ARBA" id="ARBA00023163"/>
    </source>
</evidence>
<dbReference type="GO" id="GO:0043565">
    <property type="term" value="F:sequence-specific DNA binding"/>
    <property type="evidence" value="ECO:0007669"/>
    <property type="project" value="TreeGrafter"/>
</dbReference>
<dbReference type="InterPro" id="IPR036390">
    <property type="entry name" value="WH_DNA-bd_sf"/>
</dbReference>
<dbReference type="PROSITE" id="PS50931">
    <property type="entry name" value="HTH_LYSR"/>
    <property type="match status" value="1"/>
</dbReference>
<protein>
    <submittedName>
        <fullName evidence="6">Transcriptional regulator GcvA</fullName>
    </submittedName>
</protein>
<dbReference type="InterPro" id="IPR005119">
    <property type="entry name" value="LysR_subst-bd"/>
</dbReference>
<dbReference type="Proteomes" id="UP000326202">
    <property type="component" value="Chromosome"/>
</dbReference>
<accession>A0A5J6MCM7</accession>
<evidence type="ECO:0000256" key="3">
    <source>
        <dbReference type="ARBA" id="ARBA00023125"/>
    </source>
</evidence>
<dbReference type="EMBL" id="CP042906">
    <property type="protein sequence ID" value="QEX15002.1"/>
    <property type="molecule type" value="Genomic_DNA"/>
</dbReference>
<dbReference type="PRINTS" id="PR00039">
    <property type="entry name" value="HTHLYSR"/>
</dbReference>
<evidence type="ECO:0000313" key="7">
    <source>
        <dbReference type="Proteomes" id="UP000326202"/>
    </source>
</evidence>
<feature type="domain" description="HTH lysR-type" evidence="5">
    <location>
        <begin position="10"/>
        <end position="63"/>
    </location>
</feature>
<dbReference type="PANTHER" id="PTHR30537">
    <property type="entry name" value="HTH-TYPE TRANSCRIPTIONAL REGULATOR"/>
    <property type="match status" value="1"/>
</dbReference>
<dbReference type="Gene3D" id="1.10.10.10">
    <property type="entry name" value="Winged helix-like DNA-binding domain superfamily/Winged helix DNA-binding domain"/>
    <property type="match status" value="1"/>
</dbReference>
<keyword evidence="4" id="KW-0804">Transcription</keyword>
<dbReference type="GO" id="GO:0003700">
    <property type="term" value="F:DNA-binding transcription factor activity"/>
    <property type="evidence" value="ECO:0007669"/>
    <property type="project" value="InterPro"/>
</dbReference>
<sequence>MAYRLPSMVWLRAFEAAARHTSFTAAAEELGLTQAAISHQVRSLEKQLGYPLFERLPRHLKLTEMGRAYLTPVRKAFDELSASTTGLFGPAGETVLNIRVPVSFGVLWLAPRLPEFCRAYPNIRLRLHSVVWADDLPADRIDIDIRYGHGSWAGFRSELLFRVPSVPVSPIGSHVSRPADIQEENLILIMGLEDYWLRLFERTGLEMPTHRQLVTVDTSMAALELVEAGMGHTIVLRCFAERFIAAKRAQRSFDMELPQDNAHYFLFREDEKALKPEVRLFRDWIMEEAASA</sequence>
<evidence type="ECO:0000256" key="2">
    <source>
        <dbReference type="ARBA" id="ARBA00023015"/>
    </source>
</evidence>
<dbReference type="AlphaFoldDB" id="A0A5J6MCM7"/>